<reference evidence="6 8" key="1">
    <citation type="submission" date="2008-03" db="EMBL/GenBank/DDBJ databases">
        <title>Annotation of Ixodes scapularis.</title>
        <authorList>
            <consortium name="Ixodes scapularis Genome Project Consortium"/>
            <person name="Caler E."/>
            <person name="Hannick L.I."/>
            <person name="Bidwell S."/>
            <person name="Joardar V."/>
            <person name="Thiagarajan M."/>
            <person name="Amedeo P."/>
            <person name="Galinsky K.J."/>
            <person name="Schobel S."/>
            <person name="Inman J."/>
            <person name="Hostetler J."/>
            <person name="Miller J."/>
            <person name="Hammond M."/>
            <person name="Megy K."/>
            <person name="Lawson D."/>
            <person name="Kodira C."/>
            <person name="Sutton G."/>
            <person name="Meyer J."/>
            <person name="Hill C.A."/>
            <person name="Birren B."/>
            <person name="Nene V."/>
            <person name="Collins F."/>
            <person name="Alarcon-Chaidez F."/>
            <person name="Wikel S."/>
            <person name="Strausberg R."/>
        </authorList>
    </citation>
    <scope>NUCLEOTIDE SEQUENCE [LARGE SCALE GENOMIC DNA]</scope>
    <source>
        <strain evidence="8">Wikel</strain>
        <strain evidence="6">Wikel colony</strain>
    </source>
</reference>
<keyword evidence="2" id="KW-0719">Serine esterase</keyword>
<dbReference type="AlphaFoldDB" id="B7QEQ4"/>
<dbReference type="InParanoid" id="B7QEQ4"/>
<dbReference type="EnsemblMetazoa" id="ISCW022250-RA">
    <property type="protein sequence ID" value="ISCW022250-PA"/>
    <property type="gene ID" value="ISCW022250"/>
</dbReference>
<dbReference type="GO" id="GO:0106435">
    <property type="term" value="F:carboxylesterase activity"/>
    <property type="evidence" value="ECO:0007669"/>
    <property type="project" value="UniProtKB-EC"/>
</dbReference>
<dbReference type="Proteomes" id="UP000001555">
    <property type="component" value="Unassembled WGS sequence"/>
</dbReference>
<dbReference type="SUPFAM" id="SSF53474">
    <property type="entry name" value="alpha/beta-Hydrolases"/>
    <property type="match status" value="1"/>
</dbReference>
<dbReference type="InterPro" id="IPR050654">
    <property type="entry name" value="AChE-related_enzymes"/>
</dbReference>
<feature type="domain" description="Carboxylesterase type B" evidence="5">
    <location>
        <begin position="3"/>
        <end position="118"/>
    </location>
</feature>
<gene>
    <name evidence="7" type="primary">8040143</name>
    <name evidence="6" type="ORF">IscW_ISCW022250</name>
</gene>
<dbReference type="HOGENOM" id="CLU_1962038_0_0_1"/>
<evidence type="ECO:0000313" key="8">
    <source>
        <dbReference type="Proteomes" id="UP000001555"/>
    </source>
</evidence>
<dbReference type="VEuPathDB" id="VectorBase:ISCW022250"/>
<dbReference type="OrthoDB" id="6846267at2759"/>
<dbReference type="PANTHER" id="PTHR43918:SF4">
    <property type="entry name" value="CARBOXYLIC ESTER HYDROLASE"/>
    <property type="match status" value="1"/>
</dbReference>
<evidence type="ECO:0000313" key="6">
    <source>
        <dbReference type="EMBL" id="EEC17326.1"/>
    </source>
</evidence>
<organism>
    <name type="scientific">Ixodes scapularis</name>
    <name type="common">Black-legged tick</name>
    <name type="synonym">Deer tick</name>
    <dbReference type="NCBI Taxonomy" id="6945"/>
    <lineage>
        <taxon>Eukaryota</taxon>
        <taxon>Metazoa</taxon>
        <taxon>Ecdysozoa</taxon>
        <taxon>Arthropoda</taxon>
        <taxon>Chelicerata</taxon>
        <taxon>Arachnida</taxon>
        <taxon>Acari</taxon>
        <taxon>Parasitiformes</taxon>
        <taxon>Ixodida</taxon>
        <taxon>Ixodoidea</taxon>
        <taxon>Ixodidae</taxon>
        <taxon>Ixodinae</taxon>
        <taxon>Ixodes</taxon>
    </lineage>
</organism>
<protein>
    <submittedName>
        <fullName evidence="6 7">Acetylcholinesterase, putative</fullName>
        <ecNumber evidence="6">3.1.1.1</ecNumber>
    </submittedName>
</protein>
<comment type="similarity">
    <text evidence="1">Belongs to the type-B carboxylesterase/lipase family.</text>
</comment>
<dbReference type="InterPro" id="IPR002018">
    <property type="entry name" value="CarbesteraseB"/>
</dbReference>
<dbReference type="PANTHER" id="PTHR43918">
    <property type="entry name" value="ACETYLCHOLINESTERASE"/>
    <property type="match status" value="1"/>
</dbReference>
<accession>B7QEQ4</accession>
<keyword evidence="3 6" id="KW-0378">Hydrolase</keyword>
<dbReference type="InterPro" id="IPR029058">
    <property type="entry name" value="AB_hydrolase_fold"/>
</dbReference>
<evidence type="ECO:0000256" key="1">
    <source>
        <dbReference type="ARBA" id="ARBA00005964"/>
    </source>
</evidence>
<name>B7QEQ4_IXOSC</name>
<proteinExistence type="inferred from homology"/>
<dbReference type="EC" id="3.1.1.1" evidence="6"/>
<dbReference type="Pfam" id="PF00135">
    <property type="entry name" value="COesterase"/>
    <property type="match status" value="1"/>
</dbReference>
<evidence type="ECO:0000313" key="7">
    <source>
        <dbReference type="EnsemblMetazoa" id="ISCW022250-PA"/>
    </source>
</evidence>
<dbReference type="VEuPathDB" id="VectorBase:ISCP_015383"/>
<evidence type="ECO:0000259" key="5">
    <source>
        <dbReference type="Pfam" id="PF00135"/>
    </source>
</evidence>
<dbReference type="KEGG" id="isc:8040143"/>
<dbReference type="EMBL" id="DS921995">
    <property type="protein sequence ID" value="EEC17326.1"/>
    <property type="molecule type" value="Genomic_DNA"/>
</dbReference>
<evidence type="ECO:0000256" key="4">
    <source>
        <dbReference type="ARBA" id="ARBA00023180"/>
    </source>
</evidence>
<evidence type="ECO:0000256" key="3">
    <source>
        <dbReference type="ARBA" id="ARBA00022801"/>
    </source>
</evidence>
<dbReference type="Gene3D" id="3.40.50.1820">
    <property type="entry name" value="alpha/beta hydrolase"/>
    <property type="match status" value="1"/>
</dbReference>
<sequence length="128" mass="14804">MVEFSKGLQRLNNSVYMYKLGVRPSFGDWPKWVRTTHGDDIFFSLGSMYKVADNFTADDVKAAENLIHIISTFSKTGIPQTLEAVPWPRFQDEAQFMDLNVESYRPKRGILRSECDFWKSVLPFKDSV</sequence>
<evidence type="ECO:0000256" key="2">
    <source>
        <dbReference type="ARBA" id="ARBA00022487"/>
    </source>
</evidence>
<keyword evidence="8" id="KW-1185">Reference proteome</keyword>
<dbReference type="ESTHER" id="ixosc-b7qeq5">
    <property type="family name" value="Cholinesterase-like"/>
</dbReference>
<dbReference type="PaxDb" id="6945-B7QEQ4"/>
<keyword evidence="4" id="KW-0325">Glycoprotein</keyword>
<dbReference type="EMBL" id="ABJB010389513">
    <property type="status" value="NOT_ANNOTATED_CDS"/>
    <property type="molecule type" value="Genomic_DNA"/>
</dbReference>
<dbReference type="VEuPathDB" id="VectorBase:ISCI022250"/>
<reference evidence="7" key="2">
    <citation type="submission" date="2020-05" db="UniProtKB">
        <authorList>
            <consortium name="EnsemblMetazoa"/>
        </authorList>
    </citation>
    <scope>IDENTIFICATION</scope>
    <source>
        <strain evidence="7">wikel</strain>
    </source>
</reference>